<sequence>MGNFEDRLPRILQSIQISLMSIALLLSAETPQVAINEDGLQAGWQDSISAVCCEDWRVFAVDITVLYGCSSGRDTPTNRARYRSGSQRTHVPHSILRTLSPASTHADNPTLIVTRNSSEHRHPNNNFIFRFITGTFSPKVTYHCQ</sequence>
<dbReference type="AlphaFoldDB" id="A0A5B7D0I5"/>
<comment type="caution">
    <text evidence="2">The sequence shown here is derived from an EMBL/GenBank/DDBJ whole genome shotgun (WGS) entry which is preliminary data.</text>
</comment>
<evidence type="ECO:0000313" key="3">
    <source>
        <dbReference type="Proteomes" id="UP000324222"/>
    </source>
</evidence>
<proteinExistence type="predicted"/>
<gene>
    <name evidence="2" type="ORF">E2C01_006759</name>
</gene>
<feature type="chain" id="PRO_5023150520" evidence="1">
    <location>
        <begin position="28"/>
        <end position="145"/>
    </location>
</feature>
<reference evidence="2 3" key="1">
    <citation type="submission" date="2019-05" db="EMBL/GenBank/DDBJ databases">
        <title>Another draft genome of Portunus trituberculatus and its Hox gene families provides insights of decapod evolution.</title>
        <authorList>
            <person name="Jeong J.-H."/>
            <person name="Song I."/>
            <person name="Kim S."/>
            <person name="Choi T."/>
            <person name="Kim D."/>
            <person name="Ryu S."/>
            <person name="Kim W."/>
        </authorList>
    </citation>
    <scope>NUCLEOTIDE SEQUENCE [LARGE SCALE GENOMIC DNA]</scope>
    <source>
        <tissue evidence="2">Muscle</tissue>
    </source>
</reference>
<feature type="signal peptide" evidence="1">
    <location>
        <begin position="1"/>
        <end position="27"/>
    </location>
</feature>
<accession>A0A5B7D0I5</accession>
<evidence type="ECO:0000256" key="1">
    <source>
        <dbReference type="SAM" id="SignalP"/>
    </source>
</evidence>
<name>A0A5B7D0I5_PORTR</name>
<evidence type="ECO:0000313" key="2">
    <source>
        <dbReference type="EMBL" id="MPC14006.1"/>
    </source>
</evidence>
<organism evidence="2 3">
    <name type="scientific">Portunus trituberculatus</name>
    <name type="common">Swimming crab</name>
    <name type="synonym">Neptunus trituberculatus</name>
    <dbReference type="NCBI Taxonomy" id="210409"/>
    <lineage>
        <taxon>Eukaryota</taxon>
        <taxon>Metazoa</taxon>
        <taxon>Ecdysozoa</taxon>
        <taxon>Arthropoda</taxon>
        <taxon>Crustacea</taxon>
        <taxon>Multicrustacea</taxon>
        <taxon>Malacostraca</taxon>
        <taxon>Eumalacostraca</taxon>
        <taxon>Eucarida</taxon>
        <taxon>Decapoda</taxon>
        <taxon>Pleocyemata</taxon>
        <taxon>Brachyura</taxon>
        <taxon>Eubrachyura</taxon>
        <taxon>Portunoidea</taxon>
        <taxon>Portunidae</taxon>
        <taxon>Portuninae</taxon>
        <taxon>Portunus</taxon>
    </lineage>
</organism>
<dbReference type="EMBL" id="VSRR010000322">
    <property type="protein sequence ID" value="MPC14006.1"/>
    <property type="molecule type" value="Genomic_DNA"/>
</dbReference>
<dbReference type="Proteomes" id="UP000324222">
    <property type="component" value="Unassembled WGS sequence"/>
</dbReference>
<keyword evidence="3" id="KW-1185">Reference proteome</keyword>
<protein>
    <submittedName>
        <fullName evidence="2">Uncharacterized protein</fullName>
    </submittedName>
</protein>
<keyword evidence="1" id="KW-0732">Signal</keyword>